<dbReference type="EMBL" id="DVOR01000093">
    <property type="protein sequence ID" value="HIV09052.1"/>
    <property type="molecule type" value="Genomic_DNA"/>
</dbReference>
<dbReference type="GO" id="GO:0032153">
    <property type="term" value="C:cell division site"/>
    <property type="evidence" value="ECO:0007669"/>
    <property type="project" value="TreeGrafter"/>
</dbReference>
<dbReference type="GO" id="GO:0008360">
    <property type="term" value="P:regulation of cell shape"/>
    <property type="evidence" value="ECO:0007669"/>
    <property type="project" value="UniProtKB-KW"/>
</dbReference>
<dbReference type="Proteomes" id="UP000886845">
    <property type="component" value="Unassembled WGS sequence"/>
</dbReference>
<evidence type="ECO:0000313" key="7">
    <source>
        <dbReference type="EMBL" id="HIV09052.1"/>
    </source>
</evidence>
<feature type="transmembrane region" description="Helical" evidence="6">
    <location>
        <begin position="331"/>
        <end position="352"/>
    </location>
</feature>
<evidence type="ECO:0000256" key="1">
    <source>
        <dbReference type="ARBA" id="ARBA00004141"/>
    </source>
</evidence>
<keyword evidence="4 6" id="KW-1133">Transmembrane helix</keyword>
<keyword evidence="5 6" id="KW-0472">Membrane</keyword>
<evidence type="ECO:0000256" key="2">
    <source>
        <dbReference type="ARBA" id="ARBA00022692"/>
    </source>
</evidence>
<comment type="caution">
    <text evidence="7">The sequence shown here is derived from an EMBL/GenBank/DDBJ whole genome shotgun (WGS) entry which is preliminary data.</text>
</comment>
<evidence type="ECO:0000256" key="6">
    <source>
        <dbReference type="SAM" id="Phobius"/>
    </source>
</evidence>
<reference evidence="7" key="2">
    <citation type="journal article" date="2021" name="PeerJ">
        <title>Extensive microbial diversity within the chicken gut microbiome revealed by metagenomics and culture.</title>
        <authorList>
            <person name="Gilroy R."/>
            <person name="Ravi A."/>
            <person name="Getino M."/>
            <person name="Pursley I."/>
            <person name="Horton D.L."/>
            <person name="Alikhan N.F."/>
            <person name="Baker D."/>
            <person name="Gharbi K."/>
            <person name="Hall N."/>
            <person name="Watson M."/>
            <person name="Adriaenssens E.M."/>
            <person name="Foster-Nyarko E."/>
            <person name="Jarju S."/>
            <person name="Secka A."/>
            <person name="Antonio M."/>
            <person name="Oren A."/>
            <person name="Chaudhuri R.R."/>
            <person name="La Ragione R."/>
            <person name="Hildebrand F."/>
            <person name="Pallen M.J."/>
        </authorList>
    </citation>
    <scope>NUCLEOTIDE SEQUENCE</scope>
    <source>
        <strain evidence="7">35461</strain>
    </source>
</reference>
<dbReference type="PANTHER" id="PTHR30474">
    <property type="entry name" value="CELL CYCLE PROTEIN"/>
    <property type="match status" value="1"/>
</dbReference>
<feature type="transmembrane region" description="Helical" evidence="6">
    <location>
        <begin position="364"/>
        <end position="387"/>
    </location>
</feature>
<accession>A0A9D1NMF8</accession>
<feature type="transmembrane region" description="Helical" evidence="6">
    <location>
        <begin position="162"/>
        <end position="179"/>
    </location>
</feature>
<comment type="subcellular location">
    <subcellularLocation>
        <location evidence="1">Membrane</location>
        <topology evidence="1">Multi-pass membrane protein</topology>
    </subcellularLocation>
</comment>
<dbReference type="Pfam" id="PF01098">
    <property type="entry name" value="FTSW_RODA_SPOVE"/>
    <property type="match status" value="1"/>
</dbReference>
<evidence type="ECO:0000256" key="3">
    <source>
        <dbReference type="ARBA" id="ARBA00022960"/>
    </source>
</evidence>
<dbReference type="PANTHER" id="PTHR30474:SF1">
    <property type="entry name" value="PEPTIDOGLYCAN GLYCOSYLTRANSFERASE MRDB"/>
    <property type="match status" value="1"/>
</dbReference>
<proteinExistence type="predicted"/>
<sequence>MFDRKGFLDKARRVNWALLGASLALAGAGVAFVKSACESREEAAVRSAWVGQAEFAALGVALMGALAFWDYRRWVRLAPWAYCGILVALVLVLIPGIGVEIMGARRWLFGLQPSEPAKLAVIAMLAWLLGKGRAWARTWRGVAACGALAAVPAALILAEPDLGTALVLGPTVLAMLFAARVAPRLLCVGLVALVVAVGYEMTMVKVAMAEGTPPERRELLLRWTGLREHQVERLETFLYPERDRLGNGYNVYQSEIAVGSGGVWGKGYGQGVQHRLQYLPPSVSMNDFIFPVMAEETGFAGAATLLGVYLLGVFVPGLIIGMRCRDDVGRLLCVGVVTLLFCHVFINIGMTVRIVPITGLPLPFISQGGTFMLVMMMAMGVLQSVAIHGRAAEAVFRH</sequence>
<feature type="transmembrane region" description="Helical" evidence="6">
    <location>
        <begin position="49"/>
        <end position="69"/>
    </location>
</feature>
<keyword evidence="3" id="KW-0133">Cell shape</keyword>
<dbReference type="InterPro" id="IPR001182">
    <property type="entry name" value="FtsW/RodA"/>
</dbReference>
<dbReference type="GO" id="GO:0015648">
    <property type="term" value="F:lipid-linked peptidoglycan transporter activity"/>
    <property type="evidence" value="ECO:0007669"/>
    <property type="project" value="TreeGrafter"/>
</dbReference>
<feature type="transmembrane region" description="Helical" evidence="6">
    <location>
        <begin position="186"/>
        <end position="208"/>
    </location>
</feature>
<name>A0A9D1NMF8_9BACT</name>
<gene>
    <name evidence="7" type="ORF">IAC79_02920</name>
</gene>
<dbReference type="AlphaFoldDB" id="A0A9D1NMF8"/>
<evidence type="ECO:0000313" key="8">
    <source>
        <dbReference type="Proteomes" id="UP000886845"/>
    </source>
</evidence>
<keyword evidence="2 6" id="KW-0812">Transmembrane</keyword>
<dbReference type="GO" id="GO:0005886">
    <property type="term" value="C:plasma membrane"/>
    <property type="evidence" value="ECO:0007669"/>
    <property type="project" value="TreeGrafter"/>
</dbReference>
<protein>
    <submittedName>
        <fullName evidence="7">Rod shape-determining protein RodA</fullName>
    </submittedName>
</protein>
<organism evidence="7 8">
    <name type="scientific">Candidatus Spyradenecus faecavium</name>
    <dbReference type="NCBI Taxonomy" id="2840947"/>
    <lineage>
        <taxon>Bacteria</taxon>
        <taxon>Pseudomonadati</taxon>
        <taxon>Lentisphaerota</taxon>
        <taxon>Lentisphaeria</taxon>
        <taxon>Lentisphaerales</taxon>
        <taxon>Lentisphaeraceae</taxon>
        <taxon>Lentisphaeraceae incertae sedis</taxon>
        <taxon>Candidatus Spyradenecus</taxon>
    </lineage>
</organism>
<feature type="transmembrane region" description="Helical" evidence="6">
    <location>
        <begin position="139"/>
        <end position="156"/>
    </location>
</feature>
<evidence type="ECO:0000256" key="4">
    <source>
        <dbReference type="ARBA" id="ARBA00022989"/>
    </source>
</evidence>
<evidence type="ECO:0000256" key="5">
    <source>
        <dbReference type="ARBA" id="ARBA00023136"/>
    </source>
</evidence>
<dbReference type="GO" id="GO:0051301">
    <property type="term" value="P:cell division"/>
    <property type="evidence" value="ECO:0007669"/>
    <property type="project" value="InterPro"/>
</dbReference>
<reference evidence="7" key="1">
    <citation type="submission" date="2020-10" db="EMBL/GenBank/DDBJ databases">
        <authorList>
            <person name="Gilroy R."/>
        </authorList>
    </citation>
    <scope>NUCLEOTIDE SEQUENCE</scope>
    <source>
        <strain evidence="7">35461</strain>
    </source>
</reference>
<feature type="transmembrane region" description="Helical" evidence="6">
    <location>
        <begin position="116"/>
        <end position="132"/>
    </location>
</feature>
<feature type="transmembrane region" description="Helical" evidence="6">
    <location>
        <begin position="299"/>
        <end position="319"/>
    </location>
</feature>
<feature type="transmembrane region" description="Helical" evidence="6">
    <location>
        <begin position="81"/>
        <end position="104"/>
    </location>
</feature>